<evidence type="ECO:0000313" key="10">
    <source>
        <dbReference type="EMBL" id="KHN17281.1"/>
    </source>
</evidence>
<dbReference type="SUPFAM" id="SSF49590">
    <property type="entry name" value="PHL pollen allergen"/>
    <property type="match status" value="1"/>
</dbReference>
<dbReference type="Proteomes" id="UP000289340">
    <property type="component" value="Chromosome 8"/>
</dbReference>
<dbReference type="Gene3D" id="2.40.40.10">
    <property type="entry name" value="RlpA-like domain"/>
    <property type="match status" value="1"/>
</dbReference>
<sequence length="259" mass="28772">MVMGRSHCLVSLAFLMVLFVPALSHGSRHRRSGWHLAHATFYGDMQGGDTMQGACGYGDLYQQGYGLETTALSTALFNNGLTCGACFEIMCVNEPQWCIPNAGSIKVTATNFCPPNYNPPNFDHWCNPPQEHFDLSMKMFTKIAIYRAGIIPVMYRRVPCNKSGGVKFEMKGNPYWLLVLLYNVASAGDVTQVSIKGSSNTGWKSMSRVWGQNWVTGSNLVGQALSFQVTTSDGKMMEFDNVAPSNWQFGQSYETYQNF</sequence>
<dbReference type="InterPro" id="IPR036908">
    <property type="entry name" value="RlpA-like_sf"/>
</dbReference>
<keyword evidence="4 7" id="KW-0732">Signal</keyword>
<dbReference type="GO" id="GO:0005576">
    <property type="term" value="C:extracellular region"/>
    <property type="evidence" value="ECO:0007669"/>
    <property type="project" value="InterPro"/>
</dbReference>
<dbReference type="EMBL" id="QZWG01000008">
    <property type="protein sequence ID" value="RZB98597.1"/>
    <property type="molecule type" value="Genomic_DNA"/>
</dbReference>
<dbReference type="InterPro" id="IPR002963">
    <property type="entry name" value="Expansin"/>
</dbReference>
<dbReference type="InterPro" id="IPR007112">
    <property type="entry name" value="Expansin/allergen_DPBB_dom"/>
</dbReference>
<dbReference type="InterPro" id="IPR036749">
    <property type="entry name" value="Expansin_CBD_sf"/>
</dbReference>
<evidence type="ECO:0000256" key="5">
    <source>
        <dbReference type="ARBA" id="ARBA00023136"/>
    </source>
</evidence>
<keyword evidence="5" id="KW-0472">Membrane</keyword>
<dbReference type="GO" id="GO:0016020">
    <property type="term" value="C:membrane"/>
    <property type="evidence" value="ECO:0007669"/>
    <property type="project" value="UniProtKB-SubCell"/>
</dbReference>
<evidence type="ECO:0000259" key="9">
    <source>
        <dbReference type="PROSITE" id="PS50843"/>
    </source>
</evidence>
<evidence type="ECO:0000256" key="7">
    <source>
        <dbReference type="RuleBase" id="RU365023"/>
    </source>
</evidence>
<dbReference type="PRINTS" id="PR01226">
    <property type="entry name" value="EXPANSIN"/>
</dbReference>
<evidence type="ECO:0000256" key="6">
    <source>
        <dbReference type="ARBA" id="ARBA00023316"/>
    </source>
</evidence>
<dbReference type="PANTHER" id="PTHR31867">
    <property type="entry name" value="EXPANSIN-A15"/>
    <property type="match status" value="1"/>
</dbReference>
<dbReference type="AlphaFoldDB" id="A0A0B2Q6T8"/>
<feature type="domain" description="Expansin-like EG45" evidence="8">
    <location>
        <begin position="52"/>
        <end position="165"/>
    </location>
</feature>
<keyword evidence="3 7" id="KW-0964">Secreted</keyword>
<dbReference type="PROSITE" id="PS50843">
    <property type="entry name" value="EXPANSIN_CBD"/>
    <property type="match status" value="1"/>
</dbReference>
<dbReference type="SUPFAM" id="SSF50685">
    <property type="entry name" value="Barwin-like endoglucanases"/>
    <property type="match status" value="1"/>
</dbReference>
<protein>
    <recommendedName>
        <fullName evidence="7">Expansin</fullName>
    </recommendedName>
</protein>
<accession>A0A0B2Q6T8</accession>
<comment type="similarity">
    <text evidence="1 7">Belongs to the expansin family. Expansin A subfamily.</text>
</comment>
<dbReference type="Pfam" id="PF01357">
    <property type="entry name" value="Expansin_C"/>
    <property type="match status" value="1"/>
</dbReference>
<dbReference type="Gene3D" id="2.60.40.760">
    <property type="entry name" value="Expansin, cellulose-binding-like domain"/>
    <property type="match status" value="1"/>
</dbReference>
<keyword evidence="6 7" id="KW-0961">Cell wall biogenesis/degradation</keyword>
<evidence type="ECO:0000256" key="2">
    <source>
        <dbReference type="ARBA" id="ARBA00022512"/>
    </source>
</evidence>
<dbReference type="Gramene" id="XM_028388851.1">
    <property type="protein sequence ID" value="XP_028244652.1"/>
    <property type="gene ID" value="LOC114422475"/>
</dbReference>
<proteinExistence type="inferred from homology"/>
<organism evidence="10">
    <name type="scientific">Glycine soja</name>
    <name type="common">Wild soybean</name>
    <dbReference type="NCBI Taxonomy" id="3848"/>
    <lineage>
        <taxon>Eukaryota</taxon>
        <taxon>Viridiplantae</taxon>
        <taxon>Streptophyta</taxon>
        <taxon>Embryophyta</taxon>
        <taxon>Tracheophyta</taxon>
        <taxon>Spermatophyta</taxon>
        <taxon>Magnoliopsida</taxon>
        <taxon>eudicotyledons</taxon>
        <taxon>Gunneridae</taxon>
        <taxon>Pentapetalae</taxon>
        <taxon>rosids</taxon>
        <taxon>fabids</taxon>
        <taxon>Fabales</taxon>
        <taxon>Fabaceae</taxon>
        <taxon>Papilionoideae</taxon>
        <taxon>50 kb inversion clade</taxon>
        <taxon>NPAAA clade</taxon>
        <taxon>indigoferoid/millettioid clade</taxon>
        <taxon>Phaseoleae</taxon>
        <taxon>Glycine</taxon>
        <taxon>Glycine subgen. Soja</taxon>
    </lineage>
</organism>
<dbReference type="SMART" id="SM00837">
    <property type="entry name" value="DPBB_1"/>
    <property type="match status" value="1"/>
</dbReference>
<reference evidence="10" key="1">
    <citation type="submission" date="2014-07" db="EMBL/GenBank/DDBJ databases">
        <title>Identification of a novel salt tolerance gene in wild soybean by whole-genome sequencing.</title>
        <authorList>
            <person name="Lam H.-M."/>
            <person name="Qi X."/>
            <person name="Li M.-W."/>
            <person name="Liu X."/>
            <person name="Xie M."/>
            <person name="Ni M."/>
            <person name="Xu X."/>
        </authorList>
    </citation>
    <scope>NUCLEOTIDE SEQUENCE [LARGE SCALE GENOMIC DNA]</scope>
    <source>
        <tissue evidence="10">Root</tissue>
    </source>
</reference>
<feature type="domain" description="Expansin-like CBD" evidence="9">
    <location>
        <begin position="175"/>
        <end position="255"/>
    </location>
</feature>
<keyword evidence="12" id="KW-1185">Reference proteome</keyword>
<dbReference type="PROSITE" id="PS50842">
    <property type="entry name" value="EXPANSIN_EG45"/>
    <property type="match status" value="1"/>
</dbReference>
<name>A0A0B2Q6T8_GLYSO</name>
<dbReference type="GO" id="GO:0009664">
    <property type="term" value="P:plant-type cell wall organization"/>
    <property type="evidence" value="ECO:0007669"/>
    <property type="project" value="InterPro"/>
</dbReference>
<dbReference type="EMBL" id="KN660356">
    <property type="protein sequence ID" value="KHN17281.1"/>
    <property type="molecule type" value="Genomic_DNA"/>
</dbReference>
<gene>
    <name evidence="11" type="ORF">D0Y65_021486</name>
    <name evidence="10" type="ORF">glysoja_044567</name>
</gene>
<comment type="function">
    <text evidence="7">Causes loosening and extension of plant cell walls by disrupting non-covalent bonding between cellulose microfibrils and matrix glucans. No enzymatic activity has been found.</text>
</comment>
<dbReference type="InterPro" id="IPR009009">
    <property type="entry name" value="RlpA-like_DPBB"/>
</dbReference>
<evidence type="ECO:0000256" key="4">
    <source>
        <dbReference type="ARBA" id="ARBA00022729"/>
    </source>
</evidence>
<dbReference type="CDD" id="cd22274">
    <property type="entry name" value="DPBB_EXPA_N"/>
    <property type="match status" value="1"/>
</dbReference>
<evidence type="ECO:0000256" key="1">
    <source>
        <dbReference type="ARBA" id="ARBA00005392"/>
    </source>
</evidence>
<comment type="subcellular location">
    <subcellularLocation>
        <location evidence="7">Secreted</location>
        <location evidence="7">Cell wall</location>
    </subcellularLocation>
    <subcellularLocation>
        <location evidence="7">Membrane</location>
        <topology evidence="7">Peripheral membrane protein</topology>
    </subcellularLocation>
</comment>
<feature type="signal peptide" evidence="7">
    <location>
        <begin position="1"/>
        <end position="24"/>
    </location>
</feature>
<evidence type="ECO:0000313" key="11">
    <source>
        <dbReference type="EMBL" id="RZB98597.1"/>
    </source>
</evidence>
<dbReference type="SMR" id="A0A0B2Q6T8"/>
<evidence type="ECO:0000259" key="8">
    <source>
        <dbReference type="PROSITE" id="PS50842"/>
    </source>
</evidence>
<dbReference type="GO" id="GO:0009653">
    <property type="term" value="P:anatomical structure morphogenesis"/>
    <property type="evidence" value="ECO:0007669"/>
    <property type="project" value="UniProtKB-ARBA"/>
</dbReference>
<dbReference type="Proteomes" id="UP000053555">
    <property type="component" value="Unassembled WGS sequence"/>
</dbReference>
<dbReference type="PRINTS" id="PR01225">
    <property type="entry name" value="EXPANSNFAMLY"/>
</dbReference>
<dbReference type="InterPro" id="IPR007118">
    <property type="entry name" value="Expan_Lol_pI"/>
</dbReference>
<keyword evidence="2 7" id="KW-0134">Cell wall</keyword>
<dbReference type="Pfam" id="PF03330">
    <property type="entry name" value="DPBB_1"/>
    <property type="match status" value="1"/>
</dbReference>
<evidence type="ECO:0000313" key="12">
    <source>
        <dbReference type="Proteomes" id="UP000289340"/>
    </source>
</evidence>
<feature type="chain" id="PRO_5041001486" description="Expansin" evidence="7">
    <location>
        <begin position="25"/>
        <end position="259"/>
    </location>
</feature>
<dbReference type="InterPro" id="IPR007117">
    <property type="entry name" value="Expansin_CBD"/>
</dbReference>
<reference evidence="11 12" key="2">
    <citation type="submission" date="2018-09" db="EMBL/GenBank/DDBJ databases">
        <title>A high-quality reference genome of wild soybean provides a powerful tool to mine soybean genomes.</title>
        <authorList>
            <person name="Xie M."/>
            <person name="Chung C.Y.L."/>
            <person name="Li M.-W."/>
            <person name="Wong F.-L."/>
            <person name="Chan T.-F."/>
            <person name="Lam H.-M."/>
        </authorList>
    </citation>
    <scope>NUCLEOTIDE SEQUENCE [LARGE SCALE GENOMIC DNA]</scope>
    <source>
        <strain evidence="12">cv. W05</strain>
        <tissue evidence="11">Hypocotyl of etiolated seedlings</tissue>
    </source>
</reference>
<evidence type="ECO:0000256" key="3">
    <source>
        <dbReference type="ARBA" id="ARBA00022525"/>
    </source>
</evidence>